<evidence type="ECO:0000256" key="3">
    <source>
        <dbReference type="SAM" id="MobiDB-lite"/>
    </source>
</evidence>
<keyword evidence="4" id="KW-0732">Signal</keyword>
<evidence type="ECO:0000256" key="2">
    <source>
        <dbReference type="ARBA" id="ARBA00009477"/>
    </source>
</evidence>
<feature type="region of interest" description="Disordered" evidence="3">
    <location>
        <begin position="374"/>
        <end position="399"/>
    </location>
</feature>
<evidence type="ECO:0000259" key="8">
    <source>
        <dbReference type="Pfam" id="PF25967"/>
    </source>
</evidence>
<gene>
    <name evidence="9" type="ORF">EDC25_104138</name>
</gene>
<dbReference type="Pfam" id="PF25917">
    <property type="entry name" value="BSH_RND"/>
    <property type="match status" value="1"/>
</dbReference>
<dbReference type="GO" id="GO:0005886">
    <property type="term" value="C:plasma membrane"/>
    <property type="evidence" value="ECO:0007669"/>
    <property type="project" value="TreeGrafter"/>
</dbReference>
<feature type="domain" description="Multidrug resistance protein MdtA-like barrel-sandwich hybrid" evidence="6">
    <location>
        <begin position="59"/>
        <end position="201"/>
    </location>
</feature>
<dbReference type="Pfam" id="PF25876">
    <property type="entry name" value="HH_MFP_RND"/>
    <property type="match status" value="1"/>
</dbReference>
<name>A0A4R3LQ33_9GAMM</name>
<evidence type="ECO:0000259" key="7">
    <source>
        <dbReference type="Pfam" id="PF25944"/>
    </source>
</evidence>
<evidence type="ECO:0000256" key="1">
    <source>
        <dbReference type="ARBA" id="ARBA00004519"/>
    </source>
</evidence>
<feature type="compositionally biased region" description="Acidic residues" evidence="3">
    <location>
        <begin position="386"/>
        <end position="399"/>
    </location>
</feature>
<dbReference type="InterPro" id="IPR058627">
    <property type="entry name" value="MdtA-like_C"/>
</dbReference>
<dbReference type="InterPro" id="IPR058626">
    <property type="entry name" value="MdtA-like_b-barrel"/>
</dbReference>
<dbReference type="RefSeq" id="WP_123521703.1">
    <property type="nucleotide sequence ID" value="NZ_JBHLWF010000088.1"/>
</dbReference>
<feature type="chain" id="PRO_5030099350" evidence="4">
    <location>
        <begin position="26"/>
        <end position="399"/>
    </location>
</feature>
<dbReference type="AlphaFoldDB" id="A0A4R3LQ33"/>
<feature type="domain" description="Multidrug resistance protein MdtA-like beta-barrel" evidence="7">
    <location>
        <begin position="206"/>
        <end position="296"/>
    </location>
</feature>
<comment type="caution">
    <text evidence="9">The sequence shown here is derived from an EMBL/GenBank/DDBJ whole genome shotgun (WGS) entry which is preliminary data.</text>
</comment>
<comment type="similarity">
    <text evidence="2">Belongs to the membrane fusion protein (MFP) (TC 8.A.1) family.</text>
</comment>
<dbReference type="PANTHER" id="PTHR30158">
    <property type="entry name" value="ACRA/E-RELATED COMPONENT OF DRUG EFFLUX TRANSPORTER"/>
    <property type="match status" value="1"/>
</dbReference>
<dbReference type="NCBIfam" id="TIGR01730">
    <property type="entry name" value="RND_mfp"/>
    <property type="match status" value="1"/>
</dbReference>
<dbReference type="PROSITE" id="PS51257">
    <property type="entry name" value="PROKAR_LIPOPROTEIN"/>
    <property type="match status" value="1"/>
</dbReference>
<dbReference type="Gene3D" id="2.40.420.20">
    <property type="match status" value="1"/>
</dbReference>
<reference evidence="9 10" key="1">
    <citation type="submission" date="2019-03" db="EMBL/GenBank/DDBJ databases">
        <title>Genomic Encyclopedia of Type Strains, Phase IV (KMG-IV): sequencing the most valuable type-strain genomes for metagenomic binning, comparative biology and taxonomic classification.</title>
        <authorList>
            <person name="Goeker M."/>
        </authorList>
    </citation>
    <scope>NUCLEOTIDE SEQUENCE [LARGE SCALE GENOMIC DNA]</scope>
    <source>
        <strain evidence="9 10">DSM 21944</strain>
    </source>
</reference>
<feature type="compositionally biased region" description="Low complexity" evidence="3">
    <location>
        <begin position="375"/>
        <end position="385"/>
    </location>
</feature>
<evidence type="ECO:0000313" key="9">
    <source>
        <dbReference type="EMBL" id="TCT00147.1"/>
    </source>
</evidence>
<dbReference type="Pfam" id="PF25967">
    <property type="entry name" value="RND-MFP_C"/>
    <property type="match status" value="1"/>
</dbReference>
<proteinExistence type="inferred from homology"/>
<evidence type="ECO:0000313" key="10">
    <source>
        <dbReference type="Proteomes" id="UP000294599"/>
    </source>
</evidence>
<evidence type="ECO:0000259" key="5">
    <source>
        <dbReference type="Pfam" id="PF25876"/>
    </source>
</evidence>
<sequence length="399" mass="41291">MRLNALRLAPILVASIIAGCSSESAPPPAPPPPEVGVLDMQPRTEVLERELVGRLSAFRSADVRARVAGVLLERTYEEGSDVKEGDILFRIDPAPLRAALGAAEAALAQAQASYTNAHIAAERGRELAPKNYISRADLDNLEAAERSAAAAVQQARATVTTARINLDYATVRAPIAGRAGKQQVTEGALVGQGAATLLTTVEQIDPVFVNFSMGMSELAELRRAQAQGSVDLAGAGRASIRIVLPGGVEYPHEGMVDFSDTSVDPATGAVSLRAQIANPDLNLLPGAFVTLKVRLGERHGVFAVPQAALLRDAVGPYVWVLGPDGTVSRRGVTLDSQRDGNALITDGLKPGDRVIVSGLQKVADGAKAVASVQPATGSAAPAAGADDGEDAVDAAADND</sequence>
<dbReference type="Gene3D" id="2.40.30.170">
    <property type="match status" value="1"/>
</dbReference>
<dbReference type="GO" id="GO:0022857">
    <property type="term" value="F:transmembrane transporter activity"/>
    <property type="evidence" value="ECO:0007669"/>
    <property type="project" value="InterPro"/>
</dbReference>
<feature type="domain" description="Multidrug resistance protein MdtA-like alpha-helical hairpin" evidence="5">
    <location>
        <begin position="102"/>
        <end position="169"/>
    </location>
</feature>
<dbReference type="GO" id="GO:0046677">
    <property type="term" value="P:response to antibiotic"/>
    <property type="evidence" value="ECO:0007669"/>
    <property type="project" value="TreeGrafter"/>
</dbReference>
<evidence type="ECO:0000256" key="4">
    <source>
        <dbReference type="SAM" id="SignalP"/>
    </source>
</evidence>
<dbReference type="SUPFAM" id="SSF111369">
    <property type="entry name" value="HlyD-like secretion proteins"/>
    <property type="match status" value="1"/>
</dbReference>
<evidence type="ECO:0000259" key="6">
    <source>
        <dbReference type="Pfam" id="PF25917"/>
    </source>
</evidence>
<dbReference type="Pfam" id="PF25944">
    <property type="entry name" value="Beta-barrel_RND"/>
    <property type="match status" value="1"/>
</dbReference>
<dbReference type="GO" id="GO:0030313">
    <property type="term" value="C:cell envelope"/>
    <property type="evidence" value="ECO:0007669"/>
    <property type="project" value="UniProtKB-SubCell"/>
</dbReference>
<accession>A0A4R3LQ33</accession>
<comment type="subcellular location">
    <subcellularLocation>
        <location evidence="1">Cell inner membrane</location>
        <topology evidence="1">Lipid-anchor</topology>
    </subcellularLocation>
</comment>
<dbReference type="OrthoDB" id="9816569at2"/>
<keyword evidence="10" id="KW-1185">Reference proteome</keyword>
<protein>
    <submittedName>
        <fullName evidence="9">Membrane fusion protein (Multidrug efflux system)</fullName>
    </submittedName>
</protein>
<dbReference type="Proteomes" id="UP000294599">
    <property type="component" value="Unassembled WGS sequence"/>
</dbReference>
<dbReference type="InterPro" id="IPR058625">
    <property type="entry name" value="MdtA-like_BSH"/>
</dbReference>
<feature type="domain" description="Multidrug resistance protein MdtA-like C-terminal permuted SH3" evidence="8">
    <location>
        <begin position="304"/>
        <end position="361"/>
    </location>
</feature>
<dbReference type="Gene3D" id="1.10.287.470">
    <property type="entry name" value="Helix hairpin bin"/>
    <property type="match status" value="1"/>
</dbReference>
<organism evidence="9 10">
    <name type="scientific">Pseudofulvimonas gallinarii</name>
    <dbReference type="NCBI Taxonomy" id="634155"/>
    <lineage>
        <taxon>Bacteria</taxon>
        <taxon>Pseudomonadati</taxon>
        <taxon>Pseudomonadota</taxon>
        <taxon>Gammaproteobacteria</taxon>
        <taxon>Lysobacterales</taxon>
        <taxon>Rhodanobacteraceae</taxon>
        <taxon>Pseudofulvimonas</taxon>
    </lineage>
</organism>
<dbReference type="EMBL" id="SMAF01000004">
    <property type="protein sequence ID" value="TCT00147.1"/>
    <property type="molecule type" value="Genomic_DNA"/>
</dbReference>
<dbReference type="Gene3D" id="2.40.50.100">
    <property type="match status" value="1"/>
</dbReference>
<feature type="signal peptide" evidence="4">
    <location>
        <begin position="1"/>
        <end position="25"/>
    </location>
</feature>
<dbReference type="InterPro" id="IPR006143">
    <property type="entry name" value="RND_pump_MFP"/>
</dbReference>
<dbReference type="InterPro" id="IPR058624">
    <property type="entry name" value="MdtA-like_HH"/>
</dbReference>
<dbReference type="PANTHER" id="PTHR30158:SF3">
    <property type="entry name" value="MULTIDRUG EFFLUX PUMP SUBUNIT ACRA-RELATED"/>
    <property type="match status" value="1"/>
</dbReference>